<keyword evidence="3" id="KW-0808">Transferase</keyword>
<dbReference type="Gene3D" id="3.30.40.10">
    <property type="entry name" value="Zinc/RING finger domain, C3HC4 (zinc finger)"/>
    <property type="match status" value="1"/>
</dbReference>
<dbReference type="SUPFAM" id="SSF48452">
    <property type="entry name" value="TPR-like"/>
    <property type="match status" value="1"/>
</dbReference>
<gene>
    <name evidence="9" type="primary">AlNc14C31G2871</name>
    <name evidence="9" type="ORF">ALNC14_033130</name>
</gene>
<dbReference type="GO" id="GO:0000209">
    <property type="term" value="P:protein polyubiquitination"/>
    <property type="evidence" value="ECO:0007669"/>
    <property type="project" value="TreeGrafter"/>
</dbReference>
<comment type="catalytic activity">
    <reaction evidence="1">
        <text>S-ubiquitinyl-[E2 ubiquitin-conjugating enzyme]-L-cysteine + [acceptor protein]-L-lysine = [E2 ubiquitin-conjugating enzyme]-L-cysteine + N(6)-ubiquitinyl-[acceptor protein]-L-lysine.</text>
        <dbReference type="EC" id="2.3.2.27"/>
    </reaction>
</comment>
<dbReference type="GO" id="GO:0045862">
    <property type="term" value="P:positive regulation of proteolysis"/>
    <property type="evidence" value="ECO:0007669"/>
    <property type="project" value="TreeGrafter"/>
</dbReference>
<dbReference type="GO" id="GO:0006515">
    <property type="term" value="P:protein quality control for misfolded or incompletely synthesized proteins"/>
    <property type="evidence" value="ECO:0007669"/>
    <property type="project" value="TreeGrafter"/>
</dbReference>
<accession>F0W7R8</accession>
<dbReference type="InterPro" id="IPR013083">
    <property type="entry name" value="Znf_RING/FYVE/PHD"/>
</dbReference>
<dbReference type="PROSITE" id="PS50005">
    <property type="entry name" value="TPR"/>
    <property type="match status" value="2"/>
</dbReference>
<feature type="domain" description="U-box" evidence="8">
    <location>
        <begin position="175"/>
        <end position="249"/>
    </location>
</feature>
<protein>
    <recommendedName>
        <fullName evidence="2">RING-type E3 ubiquitin transferase</fullName>
        <ecNumber evidence="2">2.3.2.27</ecNumber>
    </recommendedName>
</protein>
<evidence type="ECO:0000256" key="2">
    <source>
        <dbReference type="ARBA" id="ARBA00012483"/>
    </source>
</evidence>
<feature type="coiled-coil region" evidence="7">
    <location>
        <begin position="120"/>
        <end position="147"/>
    </location>
</feature>
<dbReference type="EMBL" id="FR824076">
    <property type="protein sequence ID" value="CCA17170.1"/>
    <property type="molecule type" value="Genomic_DNA"/>
</dbReference>
<feature type="repeat" description="TPR" evidence="6">
    <location>
        <begin position="75"/>
        <end position="108"/>
    </location>
</feature>
<dbReference type="InterPro" id="IPR011990">
    <property type="entry name" value="TPR-like_helical_dom_sf"/>
</dbReference>
<reference evidence="9" key="2">
    <citation type="submission" date="2011-02" db="EMBL/GenBank/DDBJ databases">
        <authorList>
            <person name="MacLean D."/>
        </authorList>
    </citation>
    <scope>NUCLEOTIDE SEQUENCE</scope>
</reference>
<sequence length="252" mass="29352">MSCSAQAEKLKKKGNECFQREKYHAAIEFYTKAMSFDEKQTIYYTNRALCYSKLQDWSACLSDCKQALVHDAMNPKPAYLLGLCRIKMNRYKEAVESFSSALILAERSHKPKEFQNEIFVQLLRAKKKNWEENKNAAMEKHRDLKSKFYKFVQHQSLRQSENSIESDNQNEIDLITAYVEHMAISLEVMQDPVITPSGISYERSQIELHIHKNGPVEPITRQKLTTDMLRPNNGLRDAIRGYLHAHPWAFES</sequence>
<dbReference type="Pfam" id="PF12895">
    <property type="entry name" value="ANAPC3"/>
    <property type="match status" value="1"/>
</dbReference>
<dbReference type="GO" id="GO:0005737">
    <property type="term" value="C:cytoplasm"/>
    <property type="evidence" value="ECO:0007669"/>
    <property type="project" value="TreeGrafter"/>
</dbReference>
<dbReference type="PANTHER" id="PTHR46803:SF2">
    <property type="entry name" value="E3 UBIQUITIN-PROTEIN LIGASE CHIP"/>
    <property type="match status" value="1"/>
</dbReference>
<dbReference type="InterPro" id="IPR019734">
    <property type="entry name" value="TPR_rpt"/>
</dbReference>
<dbReference type="Gene3D" id="1.25.40.10">
    <property type="entry name" value="Tetratricopeptide repeat domain"/>
    <property type="match status" value="1"/>
</dbReference>
<dbReference type="GO" id="GO:0071218">
    <property type="term" value="P:cellular response to misfolded protein"/>
    <property type="evidence" value="ECO:0007669"/>
    <property type="project" value="TreeGrafter"/>
</dbReference>
<name>F0W7R8_9STRA</name>
<evidence type="ECO:0000256" key="1">
    <source>
        <dbReference type="ARBA" id="ARBA00000900"/>
    </source>
</evidence>
<evidence type="ECO:0000256" key="7">
    <source>
        <dbReference type="SAM" id="Coils"/>
    </source>
</evidence>
<evidence type="ECO:0000313" key="9">
    <source>
        <dbReference type="EMBL" id="CCA17170.1"/>
    </source>
</evidence>
<dbReference type="SUPFAM" id="SSF57850">
    <property type="entry name" value="RING/U-box"/>
    <property type="match status" value="1"/>
</dbReference>
<dbReference type="PROSITE" id="PS51698">
    <property type="entry name" value="U_BOX"/>
    <property type="match status" value="1"/>
</dbReference>
<keyword evidence="6" id="KW-0802">TPR repeat</keyword>
<evidence type="ECO:0000256" key="4">
    <source>
        <dbReference type="ARBA" id="ARBA00022737"/>
    </source>
</evidence>
<proteinExistence type="predicted"/>
<keyword evidence="4" id="KW-0677">Repeat</keyword>
<dbReference type="SMART" id="SM00504">
    <property type="entry name" value="Ubox"/>
    <property type="match status" value="1"/>
</dbReference>
<evidence type="ECO:0000256" key="6">
    <source>
        <dbReference type="PROSITE-ProRule" id="PRU00339"/>
    </source>
</evidence>
<evidence type="ECO:0000256" key="5">
    <source>
        <dbReference type="ARBA" id="ARBA00022786"/>
    </source>
</evidence>
<dbReference type="Pfam" id="PF04564">
    <property type="entry name" value="U-box"/>
    <property type="match status" value="1"/>
</dbReference>
<dbReference type="EC" id="2.3.2.27" evidence="2"/>
<evidence type="ECO:0000259" key="8">
    <source>
        <dbReference type="PROSITE" id="PS51698"/>
    </source>
</evidence>
<dbReference type="GO" id="GO:0061630">
    <property type="term" value="F:ubiquitin protein ligase activity"/>
    <property type="evidence" value="ECO:0007669"/>
    <property type="project" value="UniProtKB-EC"/>
</dbReference>
<organism evidence="9">
    <name type="scientific">Albugo laibachii Nc14</name>
    <dbReference type="NCBI Taxonomy" id="890382"/>
    <lineage>
        <taxon>Eukaryota</taxon>
        <taxon>Sar</taxon>
        <taxon>Stramenopiles</taxon>
        <taxon>Oomycota</taxon>
        <taxon>Peronosporomycetes</taxon>
        <taxon>Albuginales</taxon>
        <taxon>Albuginaceae</taxon>
        <taxon>Albugo</taxon>
    </lineage>
</organism>
<reference evidence="9" key="1">
    <citation type="journal article" date="2011" name="PLoS Biol.">
        <title>Gene gain and loss during evolution of obligate parasitism in the white rust pathogen of Arabidopsis thaliana.</title>
        <authorList>
            <person name="Kemen E."/>
            <person name="Gardiner A."/>
            <person name="Schultz-Larsen T."/>
            <person name="Kemen A.C."/>
            <person name="Balmuth A.L."/>
            <person name="Robert-Seilaniantz A."/>
            <person name="Bailey K."/>
            <person name="Holub E."/>
            <person name="Studholme D.J."/>
            <person name="Maclean D."/>
            <person name="Jones J.D."/>
        </authorList>
    </citation>
    <scope>NUCLEOTIDE SEQUENCE</scope>
</reference>
<dbReference type="SMART" id="SM00028">
    <property type="entry name" value="TPR"/>
    <property type="match status" value="3"/>
</dbReference>
<dbReference type="InterPro" id="IPR003613">
    <property type="entry name" value="Ubox_domain"/>
</dbReference>
<evidence type="ECO:0000256" key="3">
    <source>
        <dbReference type="ARBA" id="ARBA00022679"/>
    </source>
</evidence>
<keyword evidence="7" id="KW-0175">Coiled coil</keyword>
<feature type="repeat" description="TPR" evidence="6">
    <location>
        <begin position="7"/>
        <end position="40"/>
    </location>
</feature>
<dbReference type="AlphaFoldDB" id="F0W7R8"/>
<dbReference type="PANTHER" id="PTHR46803">
    <property type="entry name" value="E3 UBIQUITIN-PROTEIN LIGASE CHIP"/>
    <property type="match status" value="1"/>
</dbReference>
<dbReference type="GO" id="GO:0043161">
    <property type="term" value="P:proteasome-mediated ubiquitin-dependent protein catabolic process"/>
    <property type="evidence" value="ECO:0007669"/>
    <property type="project" value="TreeGrafter"/>
</dbReference>
<dbReference type="HOGENOM" id="CLU_056455_1_0_1"/>
<keyword evidence="5" id="KW-0833">Ubl conjugation pathway</keyword>
<dbReference type="GO" id="GO:0051087">
    <property type="term" value="F:protein-folding chaperone binding"/>
    <property type="evidence" value="ECO:0007669"/>
    <property type="project" value="TreeGrafter"/>
</dbReference>